<evidence type="ECO:0000313" key="1">
    <source>
        <dbReference type="EMBL" id="QNP61763.1"/>
    </source>
</evidence>
<dbReference type="Proteomes" id="UP000516230">
    <property type="component" value="Chromosome"/>
</dbReference>
<dbReference type="RefSeq" id="WP_187738967.1">
    <property type="nucleotide sequence ID" value="NZ_CP060825.1"/>
</dbReference>
<dbReference type="EMBL" id="CP060825">
    <property type="protein sequence ID" value="QNP61763.1"/>
    <property type="molecule type" value="Genomic_DNA"/>
</dbReference>
<keyword evidence="2" id="KW-1185">Reference proteome</keyword>
<dbReference type="KEGG" id="sgj:IAG43_01695"/>
<dbReference type="AlphaFoldDB" id="A0A7H0HMJ7"/>
<evidence type="ECO:0000313" key="2">
    <source>
        <dbReference type="Proteomes" id="UP000516230"/>
    </source>
</evidence>
<sequence>MLTHTFENGVLVVALPADVGVGDRSALSTGIARLAGAHAPAPVVVEIDTPADGAAAVSAVVRAHRMCARLGVAMCVATPGAATRRLLQANSDTSAAPLGVHASTAAAVAAVAVPAAPPAVRGDAVPG</sequence>
<reference evidence="1 2" key="1">
    <citation type="submission" date="2020-08" db="EMBL/GenBank/DDBJ databases">
        <title>A novel species.</title>
        <authorList>
            <person name="Gao J."/>
        </authorList>
    </citation>
    <scope>NUCLEOTIDE SEQUENCE [LARGE SCALE GENOMIC DNA]</scope>
    <source>
        <strain evidence="1 2">CRPJ-33</strain>
    </source>
</reference>
<organism evidence="1 2">
    <name type="scientific">Streptomyces genisteinicus</name>
    <dbReference type="NCBI Taxonomy" id="2768068"/>
    <lineage>
        <taxon>Bacteria</taxon>
        <taxon>Bacillati</taxon>
        <taxon>Actinomycetota</taxon>
        <taxon>Actinomycetes</taxon>
        <taxon>Kitasatosporales</taxon>
        <taxon>Streptomycetaceae</taxon>
        <taxon>Streptomyces</taxon>
    </lineage>
</organism>
<accession>A0A7H0HMJ7</accession>
<protein>
    <recommendedName>
        <fullName evidence="3">STAS domain-containing protein</fullName>
    </recommendedName>
</protein>
<gene>
    <name evidence="1" type="ORF">IAG43_01695</name>
</gene>
<proteinExistence type="predicted"/>
<evidence type="ECO:0008006" key="3">
    <source>
        <dbReference type="Google" id="ProtNLM"/>
    </source>
</evidence>
<name>A0A7H0HMJ7_9ACTN</name>